<evidence type="ECO:0000313" key="9">
    <source>
        <dbReference type="EMBL" id="MBP1950360.1"/>
    </source>
</evidence>
<evidence type="ECO:0000256" key="7">
    <source>
        <dbReference type="SAM" id="Phobius"/>
    </source>
</evidence>
<evidence type="ECO:0000259" key="8">
    <source>
        <dbReference type="Pfam" id="PF00482"/>
    </source>
</evidence>
<evidence type="ECO:0000256" key="3">
    <source>
        <dbReference type="ARBA" id="ARBA00022475"/>
    </source>
</evidence>
<evidence type="ECO:0000313" key="10">
    <source>
        <dbReference type="Proteomes" id="UP001519328"/>
    </source>
</evidence>
<organism evidence="9 10">
    <name type="scientific">Virgibacillus litoralis</name>
    <dbReference type="NCBI Taxonomy" id="578221"/>
    <lineage>
        <taxon>Bacteria</taxon>
        <taxon>Bacillati</taxon>
        <taxon>Bacillota</taxon>
        <taxon>Bacilli</taxon>
        <taxon>Bacillales</taxon>
        <taxon>Bacillaceae</taxon>
        <taxon>Virgibacillus</taxon>
    </lineage>
</organism>
<dbReference type="Pfam" id="PF00482">
    <property type="entry name" value="T2SSF"/>
    <property type="match status" value="2"/>
</dbReference>
<keyword evidence="6 7" id="KW-0472">Membrane</keyword>
<feature type="transmembrane region" description="Helical" evidence="7">
    <location>
        <begin position="119"/>
        <end position="137"/>
    </location>
</feature>
<keyword evidence="10" id="KW-1185">Reference proteome</keyword>
<comment type="similarity">
    <text evidence="2">Belongs to the GSP F family.</text>
</comment>
<dbReference type="RefSeq" id="WP_209481851.1">
    <property type="nucleotide sequence ID" value="NZ_JAGGKK010000021.1"/>
</dbReference>
<proteinExistence type="inferred from homology"/>
<dbReference type="InterPro" id="IPR042094">
    <property type="entry name" value="T2SS_GspF_sf"/>
</dbReference>
<feature type="domain" description="Type II secretion system protein GspF" evidence="8">
    <location>
        <begin position="221"/>
        <end position="343"/>
    </location>
</feature>
<dbReference type="InterPro" id="IPR018076">
    <property type="entry name" value="T2SS_GspF_dom"/>
</dbReference>
<sequence length="351" mass="40852">MALSLKKLISQLGSKSPKKEMQLRFLKRVERLLTNGYPLISALEIINWDKQLKPISTSVITSLKSGNSLDQALEKENFNSLITSYLYFVRSNGDLQASIEKCISMYEHRILYLKKFQETIRYPLILLFVFALLLYFVKQSVLPSFMDLFNNNTGTASTVMFSIVLIELLGRLLTILILIIVLSLVLWQVIKHKVSIENQIKFYRFIPIYHQYKRMQTSFLFATHISSLLKTGMSIKQILFNLSQQRKQPILSYFALLMTKELSNGVYITNLLANLPLLDKQLSTIFQKNADVNALERDLTIYAELQTEEIHRKVMKIITYMQPVFFIILASFIIFIYVTLMWPMFQLIKTI</sequence>
<reference evidence="9 10" key="1">
    <citation type="submission" date="2021-03" db="EMBL/GenBank/DDBJ databases">
        <title>Genomic Encyclopedia of Type Strains, Phase IV (KMG-IV): sequencing the most valuable type-strain genomes for metagenomic binning, comparative biology and taxonomic classification.</title>
        <authorList>
            <person name="Goeker M."/>
        </authorList>
    </citation>
    <scope>NUCLEOTIDE SEQUENCE [LARGE SCALE GENOMIC DNA]</scope>
    <source>
        <strain evidence="9 10">DSM 21085</strain>
    </source>
</reference>
<feature type="transmembrane region" description="Helical" evidence="7">
    <location>
        <begin position="324"/>
        <end position="345"/>
    </location>
</feature>
<dbReference type="PANTHER" id="PTHR30012:SF0">
    <property type="entry name" value="TYPE II SECRETION SYSTEM PROTEIN F-RELATED"/>
    <property type="match status" value="1"/>
</dbReference>
<evidence type="ECO:0000256" key="5">
    <source>
        <dbReference type="ARBA" id="ARBA00022989"/>
    </source>
</evidence>
<name>A0ABS4HHG2_9BACI</name>
<dbReference type="Proteomes" id="UP001519328">
    <property type="component" value="Unassembled WGS sequence"/>
</dbReference>
<accession>A0ABS4HHG2</accession>
<keyword evidence="5 7" id="KW-1133">Transmembrane helix</keyword>
<keyword evidence="4 7" id="KW-0812">Transmembrane</keyword>
<dbReference type="InterPro" id="IPR003004">
    <property type="entry name" value="GspF/PilC"/>
</dbReference>
<evidence type="ECO:0000256" key="2">
    <source>
        <dbReference type="ARBA" id="ARBA00005745"/>
    </source>
</evidence>
<comment type="caution">
    <text evidence="9">The sequence shown here is derived from an EMBL/GenBank/DDBJ whole genome shotgun (WGS) entry which is preliminary data.</text>
</comment>
<dbReference type="EMBL" id="JAGGKK010000021">
    <property type="protein sequence ID" value="MBP1950360.1"/>
    <property type="molecule type" value="Genomic_DNA"/>
</dbReference>
<evidence type="ECO:0000256" key="1">
    <source>
        <dbReference type="ARBA" id="ARBA00004651"/>
    </source>
</evidence>
<protein>
    <submittedName>
        <fullName evidence="9">Competence protein ComGB</fullName>
    </submittedName>
</protein>
<feature type="domain" description="Type II secretion system protein GspF" evidence="8">
    <location>
        <begin position="25"/>
        <end position="137"/>
    </location>
</feature>
<comment type="subcellular location">
    <subcellularLocation>
        <location evidence="1">Cell membrane</location>
        <topology evidence="1">Multi-pass membrane protein</topology>
    </subcellularLocation>
</comment>
<evidence type="ECO:0000256" key="6">
    <source>
        <dbReference type="ARBA" id="ARBA00023136"/>
    </source>
</evidence>
<dbReference type="PRINTS" id="PR00812">
    <property type="entry name" value="BCTERIALGSPF"/>
</dbReference>
<dbReference type="Gene3D" id="1.20.81.30">
    <property type="entry name" value="Type II secretion system (T2SS), domain F"/>
    <property type="match status" value="1"/>
</dbReference>
<gene>
    <name evidence="9" type="ORF">J2Z82_003317</name>
</gene>
<feature type="transmembrane region" description="Helical" evidence="7">
    <location>
        <begin position="157"/>
        <end position="187"/>
    </location>
</feature>
<dbReference type="PANTHER" id="PTHR30012">
    <property type="entry name" value="GENERAL SECRETION PATHWAY PROTEIN"/>
    <property type="match status" value="1"/>
</dbReference>
<evidence type="ECO:0000256" key="4">
    <source>
        <dbReference type="ARBA" id="ARBA00022692"/>
    </source>
</evidence>
<keyword evidence="3" id="KW-1003">Cell membrane</keyword>